<protein>
    <submittedName>
        <fullName evidence="1">Uncharacterized protein</fullName>
    </submittedName>
</protein>
<organism evidence="1">
    <name type="scientific">Ensete ventricosum</name>
    <name type="common">Abyssinian banana</name>
    <name type="synonym">Musa ensete</name>
    <dbReference type="NCBI Taxonomy" id="4639"/>
    <lineage>
        <taxon>Eukaryota</taxon>
        <taxon>Viridiplantae</taxon>
        <taxon>Streptophyta</taxon>
        <taxon>Embryophyta</taxon>
        <taxon>Tracheophyta</taxon>
        <taxon>Spermatophyta</taxon>
        <taxon>Magnoliopsida</taxon>
        <taxon>Liliopsida</taxon>
        <taxon>Zingiberales</taxon>
        <taxon>Musaceae</taxon>
        <taxon>Ensete</taxon>
    </lineage>
</organism>
<proteinExistence type="predicted"/>
<evidence type="ECO:0000313" key="1">
    <source>
        <dbReference type="EMBL" id="RZR75354.1"/>
    </source>
</evidence>
<dbReference type="EMBL" id="KV876716">
    <property type="protein sequence ID" value="RZR75354.1"/>
    <property type="molecule type" value="Genomic_DNA"/>
</dbReference>
<accession>A0A445MM87</accession>
<sequence length="182" mass="20163">MLSLRLAVGEVQDVVAEACRDTRPGRGSWHHLTPRGPTPLSSLLFAMVIGMGRRRKTKEKGKRRKKLREWTSPEKVASALIGSSTHAYSSSSALSFCSSPLLFPVTQVNLCFFSIYWLSKGTREDEVRGGGDEDTWEEEEGTRDYCMSSVGLVDSYPPKARPKAPELIINAREATCVRCPNA</sequence>
<dbReference type="AlphaFoldDB" id="A0A445MM87"/>
<name>A0A445MM87_ENSVE</name>
<reference evidence="1" key="1">
    <citation type="journal article" date="2018" name="Data Brief">
        <title>Genome sequence data from 17 accessions of Ensete ventricosum, a staple food crop for millions in Ethiopia.</title>
        <authorList>
            <person name="Yemataw Z."/>
            <person name="Muzemil S."/>
            <person name="Ambachew D."/>
            <person name="Tripathi L."/>
            <person name="Tesfaye K."/>
            <person name="Chala A."/>
            <person name="Farbos A."/>
            <person name="O'Neill P."/>
            <person name="Moore K."/>
            <person name="Grant M."/>
            <person name="Studholme D.J."/>
        </authorList>
    </citation>
    <scope>NUCLEOTIDE SEQUENCE [LARGE SCALE GENOMIC DNA]</scope>
    <source>
        <tissue evidence="1">Leaf</tissue>
    </source>
</reference>
<gene>
    <name evidence="1" type="ORF">BHM03_00055407</name>
</gene>
<dbReference type="Proteomes" id="UP000290560">
    <property type="component" value="Unassembled WGS sequence"/>
</dbReference>